<dbReference type="Pfam" id="PF00076">
    <property type="entry name" value="RRM_1"/>
    <property type="match status" value="1"/>
</dbReference>
<keyword evidence="2" id="KW-0747">Spliceosome</keyword>
<evidence type="ECO:0000313" key="8">
    <source>
        <dbReference type="Proteomes" id="UP001141552"/>
    </source>
</evidence>
<feature type="region of interest" description="Disordered" evidence="5">
    <location>
        <begin position="330"/>
        <end position="422"/>
    </location>
</feature>
<sequence>MLPTAPMSPGLHPRSQTPPLTHNQTQTITQPNTKLPSSTQSQPFFSRWFRKQVQTAIDNRQVVSSYVENLPVRWTATDVHMVLSKYGEVVDVYIPQKGARSGKRFGFVRYRHKEDVGRILSDINKLKVDTGLLSANVARDGSSSNSKAPPQPSYPDTVQRKCHATALIGEPSQAPHRVASPSYKPSLVFTPTPETLGWLSSCAFGALKAPMASQRVKDLLSEHGFSGFRRSSQPVSVTTLDGNNSKKGKAILLEESGSVAAKSASEDPFGIMDVIKKVNGDLGTPGEVNNEEDLSNQGTNLVPVLANAANGVEVVCIAGNDMETFVTETSKEVEAGKQSDPIPLSNSFGPLVMCEETDSESPSATEPVVKQQQPNNISTRRASSHQCQPTTVRSSGRSSSKGRKEGSTLISKDSVASRSQAVGRINQRAKKYRKVKRITVTGSVCSYRSLSNDDIGRVNQRVLATLELAAHTPSPSVSFGRGEAEQTAKVGKRLGWNEEGQEEGVASLAENLISKEAFDWSKARADG</sequence>
<reference evidence="7" key="2">
    <citation type="journal article" date="2023" name="Plants (Basel)">
        <title>Annotation of the Turnera subulata (Passifloraceae) Draft Genome Reveals the S-Locus Evolved after the Divergence of Turneroideae from Passifloroideae in a Stepwise Manner.</title>
        <authorList>
            <person name="Henning P.M."/>
            <person name="Roalson E.H."/>
            <person name="Mir W."/>
            <person name="McCubbin A.G."/>
            <person name="Shore J.S."/>
        </authorList>
    </citation>
    <scope>NUCLEOTIDE SEQUENCE</scope>
    <source>
        <strain evidence="7">F60SS</strain>
    </source>
</reference>
<keyword evidence="3" id="KW-0508">mRNA splicing</keyword>
<dbReference type="InterPro" id="IPR012677">
    <property type="entry name" value="Nucleotide-bd_a/b_plait_sf"/>
</dbReference>
<evidence type="ECO:0000313" key="7">
    <source>
        <dbReference type="EMBL" id="KAJ4831261.1"/>
    </source>
</evidence>
<evidence type="ECO:0000256" key="1">
    <source>
        <dbReference type="ARBA" id="ARBA00022664"/>
    </source>
</evidence>
<dbReference type="Gene3D" id="3.30.70.330">
    <property type="match status" value="1"/>
</dbReference>
<dbReference type="EMBL" id="JAKUCV010005421">
    <property type="protein sequence ID" value="KAJ4831261.1"/>
    <property type="molecule type" value="Genomic_DNA"/>
</dbReference>
<dbReference type="SUPFAM" id="SSF54928">
    <property type="entry name" value="RNA-binding domain, RBD"/>
    <property type="match status" value="1"/>
</dbReference>
<dbReference type="SMART" id="SM00360">
    <property type="entry name" value="RRM"/>
    <property type="match status" value="1"/>
</dbReference>
<accession>A0A9Q0FJ06</accession>
<dbReference type="AlphaFoldDB" id="A0A9Q0FJ06"/>
<dbReference type="InterPro" id="IPR050907">
    <property type="entry name" value="SRSF"/>
</dbReference>
<proteinExistence type="predicted"/>
<feature type="compositionally biased region" description="Polar residues" evidence="5">
    <location>
        <begin position="408"/>
        <end position="420"/>
    </location>
</feature>
<evidence type="ECO:0000256" key="2">
    <source>
        <dbReference type="ARBA" id="ARBA00022728"/>
    </source>
</evidence>
<dbReference type="Proteomes" id="UP001141552">
    <property type="component" value="Unassembled WGS sequence"/>
</dbReference>
<keyword evidence="8" id="KW-1185">Reference proteome</keyword>
<evidence type="ECO:0000256" key="3">
    <source>
        <dbReference type="ARBA" id="ARBA00023187"/>
    </source>
</evidence>
<feature type="region of interest" description="Disordered" evidence="5">
    <location>
        <begin position="1"/>
        <end position="40"/>
    </location>
</feature>
<dbReference type="PROSITE" id="PS50102">
    <property type="entry name" value="RRM"/>
    <property type="match status" value="1"/>
</dbReference>
<keyword evidence="1" id="KW-0507">mRNA processing</keyword>
<dbReference type="GO" id="GO:0005681">
    <property type="term" value="C:spliceosomal complex"/>
    <property type="evidence" value="ECO:0007669"/>
    <property type="project" value="UniProtKB-KW"/>
</dbReference>
<protein>
    <recommendedName>
        <fullName evidence="6">RRM domain-containing protein</fullName>
    </recommendedName>
</protein>
<organism evidence="7 8">
    <name type="scientific">Turnera subulata</name>
    <dbReference type="NCBI Taxonomy" id="218843"/>
    <lineage>
        <taxon>Eukaryota</taxon>
        <taxon>Viridiplantae</taxon>
        <taxon>Streptophyta</taxon>
        <taxon>Embryophyta</taxon>
        <taxon>Tracheophyta</taxon>
        <taxon>Spermatophyta</taxon>
        <taxon>Magnoliopsida</taxon>
        <taxon>eudicotyledons</taxon>
        <taxon>Gunneridae</taxon>
        <taxon>Pentapetalae</taxon>
        <taxon>rosids</taxon>
        <taxon>fabids</taxon>
        <taxon>Malpighiales</taxon>
        <taxon>Passifloraceae</taxon>
        <taxon>Turnera</taxon>
    </lineage>
</organism>
<reference evidence="7" key="1">
    <citation type="submission" date="2022-02" db="EMBL/GenBank/DDBJ databases">
        <authorList>
            <person name="Henning P.M."/>
            <person name="McCubbin A.G."/>
            <person name="Shore J.S."/>
        </authorList>
    </citation>
    <scope>NUCLEOTIDE SEQUENCE</scope>
    <source>
        <strain evidence="7">F60SS</strain>
        <tissue evidence="7">Leaves</tissue>
    </source>
</reference>
<evidence type="ECO:0000256" key="5">
    <source>
        <dbReference type="SAM" id="MobiDB-lite"/>
    </source>
</evidence>
<feature type="domain" description="RRM" evidence="6">
    <location>
        <begin position="63"/>
        <end position="140"/>
    </location>
</feature>
<evidence type="ECO:0000259" key="6">
    <source>
        <dbReference type="PROSITE" id="PS50102"/>
    </source>
</evidence>
<feature type="region of interest" description="Disordered" evidence="5">
    <location>
        <begin position="137"/>
        <end position="157"/>
    </location>
</feature>
<dbReference type="InterPro" id="IPR000504">
    <property type="entry name" value="RRM_dom"/>
</dbReference>
<gene>
    <name evidence="7" type="ORF">Tsubulata_044915</name>
</gene>
<dbReference type="GO" id="GO:0006397">
    <property type="term" value="P:mRNA processing"/>
    <property type="evidence" value="ECO:0007669"/>
    <property type="project" value="UniProtKB-KW"/>
</dbReference>
<dbReference type="CDD" id="cd00590">
    <property type="entry name" value="RRM_SF"/>
    <property type="match status" value="1"/>
</dbReference>
<name>A0A9Q0FJ06_9ROSI</name>
<dbReference type="GO" id="GO:0008380">
    <property type="term" value="P:RNA splicing"/>
    <property type="evidence" value="ECO:0007669"/>
    <property type="project" value="UniProtKB-KW"/>
</dbReference>
<evidence type="ECO:0000256" key="4">
    <source>
        <dbReference type="PROSITE-ProRule" id="PRU00176"/>
    </source>
</evidence>
<dbReference type="PANTHER" id="PTHR23147">
    <property type="entry name" value="SERINE/ARGININE RICH SPLICING FACTOR"/>
    <property type="match status" value="1"/>
</dbReference>
<feature type="compositionally biased region" description="Polar residues" evidence="5">
    <location>
        <begin position="14"/>
        <end position="40"/>
    </location>
</feature>
<keyword evidence="4" id="KW-0694">RNA-binding</keyword>
<dbReference type="InterPro" id="IPR035979">
    <property type="entry name" value="RBD_domain_sf"/>
</dbReference>
<dbReference type="OrthoDB" id="861279at2759"/>
<dbReference type="GO" id="GO:0003723">
    <property type="term" value="F:RNA binding"/>
    <property type="evidence" value="ECO:0007669"/>
    <property type="project" value="UniProtKB-UniRule"/>
</dbReference>
<feature type="compositionally biased region" description="Polar residues" evidence="5">
    <location>
        <begin position="360"/>
        <end position="392"/>
    </location>
</feature>
<comment type="caution">
    <text evidence="7">The sequence shown here is derived from an EMBL/GenBank/DDBJ whole genome shotgun (WGS) entry which is preliminary data.</text>
</comment>